<evidence type="ECO:0000256" key="4">
    <source>
        <dbReference type="ARBA" id="ARBA00022801"/>
    </source>
</evidence>
<proteinExistence type="inferred from homology"/>
<dbReference type="FunFam" id="3.40.50.300:FF:000053">
    <property type="entry name" value="Signal recognition particle receptor FtsY"/>
    <property type="match status" value="1"/>
</dbReference>
<keyword evidence="2 9" id="KW-0963">Cytoplasm</keyword>
<evidence type="ECO:0000259" key="11">
    <source>
        <dbReference type="PROSITE" id="PS00300"/>
    </source>
</evidence>
<dbReference type="PROSITE" id="PS00300">
    <property type="entry name" value="SRP54"/>
    <property type="match status" value="1"/>
</dbReference>
<evidence type="ECO:0000256" key="10">
    <source>
        <dbReference type="SAM" id="MobiDB-lite"/>
    </source>
</evidence>
<dbReference type="InterPro" id="IPR013822">
    <property type="entry name" value="Signal_recog_particl_SRP54_hlx"/>
</dbReference>
<feature type="domain" description="SRP54-type proteins GTP-binding" evidence="11">
    <location>
        <begin position="357"/>
        <end position="370"/>
    </location>
</feature>
<dbReference type="EMBL" id="OMOH01000010">
    <property type="protein sequence ID" value="SPF69219.1"/>
    <property type="molecule type" value="Genomic_DNA"/>
</dbReference>
<dbReference type="GO" id="GO:0005047">
    <property type="term" value="F:signal recognition particle binding"/>
    <property type="evidence" value="ECO:0007669"/>
    <property type="project" value="TreeGrafter"/>
</dbReference>
<organism evidence="12 13">
    <name type="scientific">Propionibacterium ruminifibrarum</name>
    <dbReference type="NCBI Taxonomy" id="1962131"/>
    <lineage>
        <taxon>Bacteria</taxon>
        <taxon>Bacillati</taxon>
        <taxon>Actinomycetota</taxon>
        <taxon>Actinomycetes</taxon>
        <taxon>Propionibacteriales</taxon>
        <taxon>Propionibacteriaceae</taxon>
        <taxon>Propionibacterium</taxon>
    </lineage>
</organism>
<dbReference type="InterPro" id="IPR036225">
    <property type="entry name" value="SRP/SRP_N"/>
</dbReference>
<dbReference type="NCBIfam" id="TIGR00064">
    <property type="entry name" value="ftsY"/>
    <property type="match status" value="1"/>
</dbReference>
<accession>A0A375I3F4</accession>
<feature type="compositionally biased region" description="Low complexity" evidence="10">
    <location>
        <begin position="51"/>
        <end position="67"/>
    </location>
</feature>
<dbReference type="CDD" id="cd17874">
    <property type="entry name" value="FtsY"/>
    <property type="match status" value="1"/>
</dbReference>
<keyword evidence="13" id="KW-1185">Reference proteome</keyword>
<dbReference type="AlphaFoldDB" id="A0A375I3F4"/>
<comment type="subcellular location">
    <subcellularLocation>
        <location evidence="9">Cell membrane</location>
        <topology evidence="9">Peripheral membrane protein</topology>
        <orientation evidence="9">Cytoplasmic side</orientation>
    </subcellularLocation>
    <subcellularLocation>
        <location evidence="9">Cytoplasm</location>
    </subcellularLocation>
</comment>
<feature type="binding site" evidence="9">
    <location>
        <begin position="192"/>
        <end position="199"/>
    </location>
    <ligand>
        <name>GTP</name>
        <dbReference type="ChEBI" id="CHEBI:37565"/>
    </ligand>
</feature>
<comment type="subunit">
    <text evidence="9">Part of the signal recognition particle protein translocation system, which is composed of SRP and FtsY.</text>
</comment>
<dbReference type="GO" id="GO:0005737">
    <property type="term" value="C:cytoplasm"/>
    <property type="evidence" value="ECO:0007669"/>
    <property type="project" value="UniProtKB-SubCell"/>
</dbReference>
<dbReference type="PANTHER" id="PTHR43134">
    <property type="entry name" value="SIGNAL RECOGNITION PARTICLE RECEPTOR SUBUNIT ALPHA"/>
    <property type="match status" value="1"/>
</dbReference>
<dbReference type="InterPro" id="IPR027417">
    <property type="entry name" value="P-loop_NTPase"/>
</dbReference>
<dbReference type="SUPFAM" id="SSF47364">
    <property type="entry name" value="Domain of the SRP/SRP receptor G-proteins"/>
    <property type="match status" value="1"/>
</dbReference>
<evidence type="ECO:0000256" key="9">
    <source>
        <dbReference type="HAMAP-Rule" id="MF_00920"/>
    </source>
</evidence>
<dbReference type="FunFam" id="1.20.120.140:FF:000002">
    <property type="entry name" value="Signal recognition particle receptor FtsY"/>
    <property type="match status" value="1"/>
</dbReference>
<dbReference type="GO" id="GO:0003924">
    <property type="term" value="F:GTPase activity"/>
    <property type="evidence" value="ECO:0007669"/>
    <property type="project" value="UniProtKB-UniRule"/>
</dbReference>
<keyword evidence="4 9" id="KW-0378">Hydrolase</keyword>
<keyword evidence="3 9" id="KW-0547">Nucleotide-binding</keyword>
<dbReference type="InterPro" id="IPR042101">
    <property type="entry name" value="SRP54_N_sf"/>
</dbReference>
<feature type="region of interest" description="Disordered" evidence="10">
    <location>
        <begin position="35"/>
        <end position="78"/>
    </location>
</feature>
<evidence type="ECO:0000256" key="3">
    <source>
        <dbReference type="ARBA" id="ARBA00022741"/>
    </source>
</evidence>
<keyword evidence="1 9" id="KW-1003">Cell membrane</keyword>
<dbReference type="EC" id="3.6.5.4" evidence="9"/>
<dbReference type="SUPFAM" id="SSF52540">
    <property type="entry name" value="P-loop containing nucleoside triphosphate hydrolases"/>
    <property type="match status" value="1"/>
</dbReference>
<evidence type="ECO:0000256" key="1">
    <source>
        <dbReference type="ARBA" id="ARBA00022475"/>
    </source>
</evidence>
<dbReference type="Proteomes" id="UP000265962">
    <property type="component" value="Unassembled WGS sequence"/>
</dbReference>
<dbReference type="GO" id="GO:0005886">
    <property type="term" value="C:plasma membrane"/>
    <property type="evidence" value="ECO:0007669"/>
    <property type="project" value="UniProtKB-SubCell"/>
</dbReference>
<dbReference type="InterPro" id="IPR003593">
    <property type="entry name" value="AAA+_ATPase"/>
</dbReference>
<comment type="function">
    <text evidence="9">Involved in targeting and insertion of nascent membrane proteins into the cytoplasmic membrane. Acts as a receptor for the complex formed by the signal recognition particle (SRP) and the ribosome-nascent chain (RNC).</text>
</comment>
<dbReference type="PANTHER" id="PTHR43134:SF1">
    <property type="entry name" value="SIGNAL RECOGNITION PARTICLE RECEPTOR SUBUNIT ALPHA"/>
    <property type="match status" value="1"/>
</dbReference>
<dbReference type="HAMAP" id="MF_00920">
    <property type="entry name" value="FtsY"/>
    <property type="match status" value="1"/>
</dbReference>
<sequence>MSTTIWVIIVLAACALVGGVIGGIVHARRTRGELAPGAEPAQIQAPPKTPAEPTAAPERPAEAAEPAAEPPAPALEVPEAPATRMVRLRRRLAGSNNHLARALAELLSADRIDEDVWDDFETTLITSDLGVAPATELVEKLRSELAIEGISEPARARQLLRTELVGLVDPNLDRGLNLDHAEGRPAVIMMVGVNGTGKTTTVGKLGRMLVAQGRSVLFGAADTFRAAAAEQLGTWGERVGVRTVRGDEGADPASVAFNAVDEGIATGADVVLVDTAGRLHTKVGLMDELGKVKRVIEKKAPVNEVLLVLDATTGQNGLAQARIFAEVVDVTGIVLTKLDGSAKGGIVVQVQRELGVPVKFIGLGEGADDLAPFDPEGFVDGLLGE</sequence>
<dbReference type="Gene3D" id="1.20.120.140">
    <property type="entry name" value="Signal recognition particle SRP54, nucleotide-binding domain"/>
    <property type="match status" value="1"/>
</dbReference>
<dbReference type="Gene3D" id="3.40.50.300">
    <property type="entry name" value="P-loop containing nucleotide triphosphate hydrolases"/>
    <property type="match status" value="1"/>
</dbReference>
<keyword evidence="5 9" id="KW-0342">GTP-binding</keyword>
<dbReference type="Pfam" id="PF02881">
    <property type="entry name" value="SRP54_N"/>
    <property type="match status" value="1"/>
</dbReference>
<dbReference type="SMART" id="SM00962">
    <property type="entry name" value="SRP54"/>
    <property type="match status" value="1"/>
</dbReference>
<reference evidence="13" key="1">
    <citation type="submission" date="2018-02" db="EMBL/GenBank/DDBJ databases">
        <authorList>
            <person name="Hornung B."/>
        </authorList>
    </citation>
    <scope>NUCLEOTIDE SEQUENCE [LARGE SCALE GENOMIC DNA]</scope>
</reference>
<comment type="catalytic activity">
    <reaction evidence="8 9">
        <text>GTP + H2O = GDP + phosphate + H(+)</text>
        <dbReference type="Rhea" id="RHEA:19669"/>
        <dbReference type="ChEBI" id="CHEBI:15377"/>
        <dbReference type="ChEBI" id="CHEBI:15378"/>
        <dbReference type="ChEBI" id="CHEBI:37565"/>
        <dbReference type="ChEBI" id="CHEBI:43474"/>
        <dbReference type="ChEBI" id="CHEBI:58189"/>
        <dbReference type="EC" id="3.6.5.4"/>
    </reaction>
</comment>
<dbReference type="SMART" id="SM00382">
    <property type="entry name" value="AAA"/>
    <property type="match status" value="1"/>
</dbReference>
<gene>
    <name evidence="9" type="primary">ftsY</name>
    <name evidence="12" type="ORF">PROPJV5_2180</name>
</gene>
<feature type="binding site" evidence="9">
    <location>
        <begin position="274"/>
        <end position="278"/>
    </location>
    <ligand>
        <name>GTP</name>
        <dbReference type="ChEBI" id="CHEBI:37565"/>
    </ligand>
</feature>
<dbReference type="SMART" id="SM00963">
    <property type="entry name" value="SRP54_N"/>
    <property type="match status" value="1"/>
</dbReference>
<dbReference type="GO" id="GO:0005525">
    <property type="term" value="F:GTP binding"/>
    <property type="evidence" value="ECO:0007669"/>
    <property type="project" value="UniProtKB-UniRule"/>
</dbReference>
<evidence type="ECO:0000313" key="13">
    <source>
        <dbReference type="Proteomes" id="UP000265962"/>
    </source>
</evidence>
<evidence type="ECO:0000256" key="5">
    <source>
        <dbReference type="ARBA" id="ARBA00023134"/>
    </source>
</evidence>
<name>A0A375I3F4_9ACTN</name>
<keyword evidence="6 9" id="KW-0472">Membrane</keyword>
<evidence type="ECO:0000256" key="7">
    <source>
        <dbReference type="ARBA" id="ARBA00023170"/>
    </source>
</evidence>
<dbReference type="InterPro" id="IPR000897">
    <property type="entry name" value="SRP54_GTPase_dom"/>
</dbReference>
<evidence type="ECO:0000256" key="6">
    <source>
        <dbReference type="ARBA" id="ARBA00023136"/>
    </source>
</evidence>
<dbReference type="Pfam" id="PF00448">
    <property type="entry name" value="SRP54"/>
    <property type="match status" value="1"/>
</dbReference>
<dbReference type="RefSeq" id="WP_420812731.1">
    <property type="nucleotide sequence ID" value="NZ_OMOH01000010.1"/>
</dbReference>
<evidence type="ECO:0000256" key="8">
    <source>
        <dbReference type="ARBA" id="ARBA00048027"/>
    </source>
</evidence>
<dbReference type="InterPro" id="IPR004390">
    <property type="entry name" value="SR_rcpt_FtsY"/>
</dbReference>
<comment type="similarity">
    <text evidence="9">Belongs to the GTP-binding SRP family. FtsY subfamily.</text>
</comment>
<protein>
    <recommendedName>
        <fullName evidence="9">Signal recognition particle receptor FtsY</fullName>
        <shortName evidence="9">SRP receptor</shortName>
        <ecNumber evidence="9">3.6.5.4</ecNumber>
    </recommendedName>
</protein>
<keyword evidence="7 9" id="KW-0675">Receptor</keyword>
<evidence type="ECO:0000256" key="2">
    <source>
        <dbReference type="ARBA" id="ARBA00022490"/>
    </source>
</evidence>
<feature type="binding site" evidence="9">
    <location>
        <begin position="336"/>
        <end position="339"/>
    </location>
    <ligand>
        <name>GTP</name>
        <dbReference type="ChEBI" id="CHEBI:37565"/>
    </ligand>
</feature>
<dbReference type="GO" id="GO:0006614">
    <property type="term" value="P:SRP-dependent cotranslational protein targeting to membrane"/>
    <property type="evidence" value="ECO:0007669"/>
    <property type="project" value="InterPro"/>
</dbReference>
<evidence type="ECO:0000313" key="12">
    <source>
        <dbReference type="EMBL" id="SPF69219.1"/>
    </source>
</evidence>